<dbReference type="GO" id="GO:0000287">
    <property type="term" value="F:magnesium ion binding"/>
    <property type="evidence" value="ECO:0007669"/>
    <property type="project" value="TreeGrafter"/>
</dbReference>
<proteinExistence type="predicted"/>
<dbReference type="OrthoDB" id="9781413at2"/>
<dbReference type="eggNOG" id="COG0561">
    <property type="taxonomic scope" value="Bacteria"/>
</dbReference>
<dbReference type="InterPro" id="IPR006379">
    <property type="entry name" value="HAD-SF_hydro_IIB"/>
</dbReference>
<dbReference type="CDD" id="cd07516">
    <property type="entry name" value="HAD_Pase"/>
    <property type="match status" value="1"/>
</dbReference>
<evidence type="ECO:0000313" key="1">
    <source>
        <dbReference type="EMBL" id="ABZ84960.1"/>
    </source>
</evidence>
<dbReference type="InterPro" id="IPR023214">
    <property type="entry name" value="HAD_sf"/>
</dbReference>
<name>B0TIL9_HELMI</name>
<evidence type="ECO:0000313" key="2">
    <source>
        <dbReference type="Proteomes" id="UP000008550"/>
    </source>
</evidence>
<gene>
    <name evidence="1" type="ORF">HM1_2410</name>
</gene>
<protein>
    <submittedName>
        <fullName evidence="1">Cof-like hydrolase</fullName>
    </submittedName>
</protein>
<accession>B0TIL9</accession>
<dbReference type="InterPro" id="IPR036412">
    <property type="entry name" value="HAD-like_sf"/>
</dbReference>
<dbReference type="SUPFAM" id="SSF56784">
    <property type="entry name" value="HAD-like"/>
    <property type="match status" value="1"/>
</dbReference>
<keyword evidence="2" id="KW-1185">Reference proteome</keyword>
<dbReference type="GO" id="GO:0005829">
    <property type="term" value="C:cytosol"/>
    <property type="evidence" value="ECO:0007669"/>
    <property type="project" value="TreeGrafter"/>
</dbReference>
<dbReference type="Gene3D" id="3.40.50.1000">
    <property type="entry name" value="HAD superfamily/HAD-like"/>
    <property type="match status" value="1"/>
</dbReference>
<dbReference type="Gene3D" id="3.30.1240.10">
    <property type="match status" value="1"/>
</dbReference>
<dbReference type="GO" id="GO:0016791">
    <property type="term" value="F:phosphatase activity"/>
    <property type="evidence" value="ECO:0007669"/>
    <property type="project" value="TreeGrafter"/>
</dbReference>
<dbReference type="Pfam" id="PF08282">
    <property type="entry name" value="Hydrolase_3"/>
    <property type="match status" value="1"/>
</dbReference>
<dbReference type="PANTHER" id="PTHR10000">
    <property type="entry name" value="PHOSPHOSERINE PHOSPHATASE"/>
    <property type="match status" value="1"/>
</dbReference>
<dbReference type="SFLD" id="SFLDS00003">
    <property type="entry name" value="Haloacid_Dehalogenase"/>
    <property type="match status" value="1"/>
</dbReference>
<sequence length="275" mass="30203">MEASMSPIRLVAMDLDGTLLDEKRRIPEPVARRIAELRGKGVIFTVATGRIYPSALPYAKQLELEAPMITCNGAMIRHPADGRIICHRTVEAKQALAVLQFLKAKNSDALRYSFHGDEVYTDTPHEYTTSYERGLGLSFTFVDDLTAHLAKEPERHPTMLVLMTDPAVTPALTQDILAHLNGTVTITNSHDYFIEILHPEASKGAALAQLAASFSIDRSEVLAIGDNRNDLTMIHWAGQGVFVANAPEVLHQAADYVTSASNSMGVLEALNYFFP</sequence>
<organism evidence="1 2">
    <name type="scientific">Heliobacterium modesticaldum (strain ATCC 51547 / Ice1)</name>
    <dbReference type="NCBI Taxonomy" id="498761"/>
    <lineage>
        <taxon>Bacteria</taxon>
        <taxon>Bacillati</taxon>
        <taxon>Bacillota</taxon>
        <taxon>Clostridia</taxon>
        <taxon>Eubacteriales</taxon>
        <taxon>Heliobacteriaceae</taxon>
        <taxon>Heliomicrobium</taxon>
    </lineage>
</organism>
<reference evidence="1 2" key="1">
    <citation type="journal article" date="2008" name="J. Bacteriol.">
        <title>The genome of Heliobacterium modesticaldum, a phototrophic representative of the Firmicutes containing the simplest photosynthetic apparatus.</title>
        <authorList>
            <person name="Sattley W.M."/>
            <person name="Madigan M.T."/>
            <person name="Swingley W.D."/>
            <person name="Cheung P.C."/>
            <person name="Clocksin K.M."/>
            <person name="Conrad A.L."/>
            <person name="Dejesa L.C."/>
            <person name="Honchak B.M."/>
            <person name="Jung D.O."/>
            <person name="Karbach L.E."/>
            <person name="Kurdoglu A."/>
            <person name="Lahiri S."/>
            <person name="Mastrian S.D."/>
            <person name="Page L.E."/>
            <person name="Taylor H.L."/>
            <person name="Wang Z.T."/>
            <person name="Raymond J."/>
            <person name="Chen M."/>
            <person name="Blankenship R.E."/>
            <person name="Touchman J.W."/>
        </authorList>
    </citation>
    <scope>NUCLEOTIDE SEQUENCE [LARGE SCALE GENOMIC DNA]</scope>
    <source>
        <strain evidence="2">ATCC 51547 / Ice1</strain>
    </source>
</reference>
<dbReference type="NCBIfam" id="TIGR00099">
    <property type="entry name" value="Cof-subfamily"/>
    <property type="match status" value="1"/>
</dbReference>
<dbReference type="AlphaFoldDB" id="B0TIL9"/>
<dbReference type="HOGENOM" id="CLU_044146_0_2_9"/>
<dbReference type="SFLD" id="SFLDG01140">
    <property type="entry name" value="C2.B:_Phosphomannomutase_and_P"/>
    <property type="match status" value="1"/>
</dbReference>
<dbReference type="PANTHER" id="PTHR10000:SF8">
    <property type="entry name" value="HAD SUPERFAMILY HYDROLASE-LIKE, TYPE 3"/>
    <property type="match status" value="1"/>
</dbReference>
<dbReference type="InterPro" id="IPR000150">
    <property type="entry name" value="Cof"/>
</dbReference>
<dbReference type="KEGG" id="hmo:HM1_2410"/>
<dbReference type="NCBIfam" id="TIGR01484">
    <property type="entry name" value="HAD-SF-IIB"/>
    <property type="match status" value="1"/>
</dbReference>
<dbReference type="Proteomes" id="UP000008550">
    <property type="component" value="Chromosome"/>
</dbReference>
<dbReference type="EMBL" id="CP000930">
    <property type="protein sequence ID" value="ABZ84960.1"/>
    <property type="molecule type" value="Genomic_DNA"/>
</dbReference>
<dbReference type="STRING" id="498761.HM1_2410"/>